<dbReference type="KEGG" id="aum:AURMO_00093"/>
<evidence type="ECO:0000313" key="4">
    <source>
        <dbReference type="EMBL" id="AWR20716.1"/>
    </source>
</evidence>
<feature type="transmembrane region" description="Helical" evidence="2">
    <location>
        <begin position="258"/>
        <end position="279"/>
    </location>
</feature>
<keyword evidence="2" id="KW-1133">Transmembrane helix</keyword>
<keyword evidence="2" id="KW-0472">Membrane</keyword>
<keyword evidence="5" id="KW-1185">Reference proteome</keyword>
<feature type="domain" description="EamA" evidence="3">
    <location>
        <begin position="146"/>
        <end position="301"/>
    </location>
</feature>
<evidence type="ECO:0000313" key="5">
    <source>
        <dbReference type="Proteomes" id="UP000246894"/>
    </source>
</evidence>
<feature type="transmembrane region" description="Helical" evidence="2">
    <location>
        <begin position="147"/>
        <end position="165"/>
    </location>
</feature>
<dbReference type="SUPFAM" id="SSF103481">
    <property type="entry name" value="Multidrug resistance efflux transporter EmrE"/>
    <property type="match status" value="2"/>
</dbReference>
<organism evidence="4 5">
    <name type="scientific">Aurantimicrobium photophilum</name>
    <dbReference type="NCBI Taxonomy" id="1987356"/>
    <lineage>
        <taxon>Bacteria</taxon>
        <taxon>Bacillati</taxon>
        <taxon>Actinomycetota</taxon>
        <taxon>Actinomycetes</taxon>
        <taxon>Micrococcales</taxon>
        <taxon>Microbacteriaceae</taxon>
        <taxon>Aurantimicrobium</taxon>
    </lineage>
</organism>
<feature type="transmembrane region" description="Helical" evidence="2">
    <location>
        <begin position="30"/>
        <end position="48"/>
    </location>
</feature>
<dbReference type="AlphaFoldDB" id="A0A2Z3RXN3"/>
<dbReference type="RefSeq" id="WP_110232643.1">
    <property type="nucleotide sequence ID" value="NZ_CP023994.1"/>
</dbReference>
<feature type="transmembrane region" description="Helical" evidence="2">
    <location>
        <begin position="177"/>
        <end position="198"/>
    </location>
</feature>
<dbReference type="EMBL" id="CP023994">
    <property type="protein sequence ID" value="AWR20716.1"/>
    <property type="molecule type" value="Genomic_DNA"/>
</dbReference>
<evidence type="ECO:0000256" key="2">
    <source>
        <dbReference type="SAM" id="Phobius"/>
    </source>
</evidence>
<feature type="transmembrane region" description="Helical" evidence="2">
    <location>
        <begin position="6"/>
        <end position="23"/>
    </location>
</feature>
<keyword evidence="2" id="KW-0812">Transmembrane</keyword>
<feature type="transmembrane region" description="Helical" evidence="2">
    <location>
        <begin position="89"/>
        <end position="110"/>
    </location>
</feature>
<gene>
    <name evidence="4" type="ORF">AURMO_00093</name>
</gene>
<feature type="transmembrane region" description="Helical" evidence="2">
    <location>
        <begin position="116"/>
        <end position="135"/>
    </location>
</feature>
<feature type="transmembrane region" description="Helical" evidence="2">
    <location>
        <begin position="60"/>
        <end position="82"/>
    </location>
</feature>
<feature type="transmembrane region" description="Helical" evidence="2">
    <location>
        <begin position="286"/>
        <end position="303"/>
    </location>
</feature>
<dbReference type="InterPro" id="IPR037185">
    <property type="entry name" value="EmrE-like"/>
</dbReference>
<comment type="similarity">
    <text evidence="1">Belongs to the EamA transporter family.</text>
</comment>
<dbReference type="Pfam" id="PF00892">
    <property type="entry name" value="EamA"/>
    <property type="match status" value="1"/>
</dbReference>
<feature type="transmembrane region" description="Helical" evidence="2">
    <location>
        <begin position="231"/>
        <end position="252"/>
    </location>
</feature>
<protein>
    <submittedName>
        <fullName evidence="4">EamA-like transporter family protein</fullName>
    </submittedName>
</protein>
<sequence>MLTVLFGLSGALVFGSGDFLGGMASKRMGAFLATGVAGVVGLFVLFGLNLFVPGEVTPETVFWGLISGVCGSLAILLLYAALAIGPMSILSPLGALISAIFPVLWAIFIAGETLAWFGYLALGIGAIAIVFVAFTPEKEAVKPRLRGIIFASVSGILIGLFLIVMDQVPQGAGVYPLVFNRFVNITIMFSAVGGMALIRWAHKRGYFGRDGKPRADLVVGDKGVLDYKNGILLALGCGILDATGNALLLFGIQTGNLSVMSVLTAMYPAGTIILAAVVLREKITKLQLLGMVLALAAAGMLALS</sequence>
<evidence type="ECO:0000256" key="1">
    <source>
        <dbReference type="ARBA" id="ARBA00007362"/>
    </source>
</evidence>
<accession>A0A2Z3RXN3</accession>
<reference evidence="4 5" key="1">
    <citation type="submission" date="2017-10" db="EMBL/GenBank/DDBJ databases">
        <title>Genome of an Actinobacterium that displays light-enhanced growth.</title>
        <authorList>
            <person name="Maresca J.A."/>
            <person name="Hempel P."/>
            <person name="Shevchenko O."/>
            <person name="Miller K.J."/>
            <person name="Hahn M.W."/>
        </authorList>
    </citation>
    <scope>NUCLEOTIDE SEQUENCE [LARGE SCALE GENOMIC DNA]</scope>
    <source>
        <strain evidence="4 5">MWH-Mo1</strain>
    </source>
</reference>
<dbReference type="Proteomes" id="UP000246894">
    <property type="component" value="Chromosome"/>
</dbReference>
<name>A0A2Z3RXN3_9MICO</name>
<dbReference type="InterPro" id="IPR000620">
    <property type="entry name" value="EamA_dom"/>
</dbReference>
<dbReference type="OrthoDB" id="68076at2"/>
<proteinExistence type="inferred from homology"/>
<evidence type="ECO:0000259" key="3">
    <source>
        <dbReference type="Pfam" id="PF00892"/>
    </source>
</evidence>
<dbReference type="GO" id="GO:0016020">
    <property type="term" value="C:membrane"/>
    <property type="evidence" value="ECO:0007669"/>
    <property type="project" value="InterPro"/>
</dbReference>